<accession>A0A9P5D1J1</accession>
<comment type="subcellular location">
    <subcellularLocation>
        <location evidence="1">Endomembrane system</location>
        <topology evidence="1">Multi-pass membrane protein</topology>
    </subcellularLocation>
</comment>
<evidence type="ECO:0000313" key="9">
    <source>
        <dbReference type="Proteomes" id="UP000749293"/>
    </source>
</evidence>
<evidence type="ECO:0000313" key="8">
    <source>
        <dbReference type="EMBL" id="KAF4119885.1"/>
    </source>
</evidence>
<evidence type="ECO:0000256" key="7">
    <source>
        <dbReference type="SAM" id="Phobius"/>
    </source>
</evidence>
<evidence type="ECO:0000256" key="4">
    <source>
        <dbReference type="ARBA" id="ARBA00022989"/>
    </source>
</evidence>
<dbReference type="Proteomes" id="UP000749293">
    <property type="component" value="Unassembled WGS sequence"/>
</dbReference>
<feature type="region of interest" description="Disordered" evidence="6">
    <location>
        <begin position="99"/>
        <end position="121"/>
    </location>
</feature>
<dbReference type="GO" id="GO:0012505">
    <property type="term" value="C:endomembrane system"/>
    <property type="evidence" value="ECO:0007669"/>
    <property type="project" value="UniProtKB-SubCell"/>
</dbReference>
<protein>
    <submittedName>
        <fullName evidence="8">VIT family</fullName>
    </submittedName>
</protein>
<evidence type="ECO:0000256" key="5">
    <source>
        <dbReference type="ARBA" id="ARBA00023136"/>
    </source>
</evidence>
<dbReference type="GO" id="GO:0030026">
    <property type="term" value="P:intracellular manganese ion homeostasis"/>
    <property type="evidence" value="ECO:0007669"/>
    <property type="project" value="InterPro"/>
</dbReference>
<keyword evidence="3 7" id="KW-0812">Transmembrane</keyword>
<dbReference type="GO" id="GO:0005384">
    <property type="term" value="F:manganese ion transmembrane transporter activity"/>
    <property type="evidence" value="ECO:0007669"/>
    <property type="project" value="InterPro"/>
</dbReference>
<feature type="compositionally biased region" description="Basic and acidic residues" evidence="6">
    <location>
        <begin position="191"/>
        <end position="200"/>
    </location>
</feature>
<feature type="region of interest" description="Disordered" evidence="6">
    <location>
        <begin position="175"/>
        <end position="207"/>
    </location>
</feature>
<feature type="transmembrane region" description="Helical" evidence="7">
    <location>
        <begin position="45"/>
        <end position="66"/>
    </location>
</feature>
<sequence length="328" mass="34703">MTSYPRQNKLLALFLADYTLGFSDGLTVPFALTAGLSSLGRTDTVIYAGLAELCAGSISMGIGGYLSALDAAKAQTNGNSRHGSSIGSDVDEEEARGMLPAVNKPSWPTGGRRGSLGSLDSQSSSVLFQDDKVMYTGVSVDNSATNDAVENHLAPLDLPSDLVLHIISTLRQRQGTSQASQALALHRQRRDRPQRPRGKEDDEPADNVALSPLTSGLSIALGYSVGGLIPLLPYLFMSTIGSALWWSAALCLAALFLFGFGKSWLLGDGGEEYRGRLRKASYAMRWRQGLWEGFMMLILGSMAAGAAVLCVNLAEGAGHEGPPLPVGP</sequence>
<proteinExistence type="inferred from homology"/>
<keyword evidence="5 7" id="KW-0472">Membrane</keyword>
<dbReference type="AlphaFoldDB" id="A0A9P5D1J1"/>
<keyword evidence="4 7" id="KW-1133">Transmembrane helix</keyword>
<feature type="transmembrane region" description="Helical" evidence="7">
    <location>
        <begin position="243"/>
        <end position="267"/>
    </location>
</feature>
<gene>
    <name evidence="8" type="ORF">GMORB2_3573</name>
</gene>
<evidence type="ECO:0000256" key="1">
    <source>
        <dbReference type="ARBA" id="ARBA00004127"/>
    </source>
</evidence>
<dbReference type="OrthoDB" id="73465at2759"/>
<dbReference type="InterPro" id="IPR008217">
    <property type="entry name" value="Ccc1_fam"/>
</dbReference>
<organism evidence="8 9">
    <name type="scientific">Geosmithia morbida</name>
    <dbReference type="NCBI Taxonomy" id="1094350"/>
    <lineage>
        <taxon>Eukaryota</taxon>
        <taxon>Fungi</taxon>
        <taxon>Dikarya</taxon>
        <taxon>Ascomycota</taxon>
        <taxon>Pezizomycotina</taxon>
        <taxon>Sordariomycetes</taxon>
        <taxon>Hypocreomycetidae</taxon>
        <taxon>Hypocreales</taxon>
        <taxon>Bionectriaceae</taxon>
        <taxon>Geosmithia</taxon>
    </lineage>
</organism>
<evidence type="ECO:0000256" key="6">
    <source>
        <dbReference type="SAM" id="MobiDB-lite"/>
    </source>
</evidence>
<keyword evidence="9" id="KW-1185">Reference proteome</keyword>
<evidence type="ECO:0000256" key="2">
    <source>
        <dbReference type="ARBA" id="ARBA00007049"/>
    </source>
</evidence>
<comment type="similarity">
    <text evidence="2">Belongs to the CCC1 family.</text>
</comment>
<reference evidence="8" key="1">
    <citation type="submission" date="2020-03" db="EMBL/GenBank/DDBJ databases">
        <title>Site-based positive gene gene selection in Geosmithia morbida across the United States reveals a broad range of putative effectors and factors for local host and environmental adapation.</title>
        <authorList>
            <person name="Onufrak A."/>
            <person name="Murdoch R.W."/>
            <person name="Gazis R."/>
            <person name="Huff M."/>
            <person name="Staton M."/>
            <person name="Klingeman W."/>
            <person name="Hadziabdic D."/>
        </authorList>
    </citation>
    <scope>NUCLEOTIDE SEQUENCE</scope>
    <source>
        <strain evidence="8">1262</strain>
    </source>
</reference>
<dbReference type="RefSeq" id="XP_035318537.1">
    <property type="nucleotide sequence ID" value="XM_035465549.1"/>
</dbReference>
<dbReference type="PANTHER" id="PTHR31851">
    <property type="entry name" value="FE(2+)/MN(2+) TRANSPORTER PCL1"/>
    <property type="match status" value="1"/>
</dbReference>
<feature type="transmembrane region" description="Helical" evidence="7">
    <location>
        <begin position="288"/>
        <end position="314"/>
    </location>
</feature>
<dbReference type="Pfam" id="PF01988">
    <property type="entry name" value="VIT1"/>
    <property type="match status" value="1"/>
</dbReference>
<comment type="caution">
    <text evidence="8">The sequence shown here is derived from an EMBL/GenBank/DDBJ whole genome shotgun (WGS) entry which is preliminary data.</text>
</comment>
<dbReference type="EMBL" id="JAANYQ010000020">
    <property type="protein sequence ID" value="KAF4119885.1"/>
    <property type="molecule type" value="Genomic_DNA"/>
</dbReference>
<name>A0A9P5D1J1_9HYPO</name>
<evidence type="ECO:0000256" key="3">
    <source>
        <dbReference type="ARBA" id="ARBA00022692"/>
    </source>
</evidence>
<feature type="transmembrane region" description="Helical" evidence="7">
    <location>
        <begin position="217"/>
        <end position="237"/>
    </location>
</feature>
<dbReference type="GeneID" id="55969801"/>